<dbReference type="EMBL" id="NQVE01000123">
    <property type="protein sequence ID" value="RAL46404.1"/>
    <property type="molecule type" value="Genomic_DNA"/>
</dbReference>
<feature type="domain" description="C2H2-type" evidence="3">
    <location>
        <begin position="76"/>
        <end position="98"/>
    </location>
</feature>
<dbReference type="InterPro" id="IPR013087">
    <property type="entry name" value="Znf_C2H2_type"/>
</dbReference>
<evidence type="ECO:0000256" key="2">
    <source>
        <dbReference type="SAM" id="MobiDB-lite"/>
    </source>
</evidence>
<organism evidence="4 5">
    <name type="scientific">Cuscuta australis</name>
    <dbReference type="NCBI Taxonomy" id="267555"/>
    <lineage>
        <taxon>Eukaryota</taxon>
        <taxon>Viridiplantae</taxon>
        <taxon>Streptophyta</taxon>
        <taxon>Embryophyta</taxon>
        <taxon>Tracheophyta</taxon>
        <taxon>Spermatophyta</taxon>
        <taxon>Magnoliopsida</taxon>
        <taxon>eudicotyledons</taxon>
        <taxon>Gunneridae</taxon>
        <taxon>Pentapetalae</taxon>
        <taxon>asterids</taxon>
        <taxon>lamiids</taxon>
        <taxon>Solanales</taxon>
        <taxon>Convolvulaceae</taxon>
        <taxon>Cuscuteae</taxon>
        <taxon>Cuscuta</taxon>
        <taxon>Cuscuta subgen. Grammica</taxon>
        <taxon>Cuscuta sect. Cleistogrammica</taxon>
    </lineage>
</organism>
<dbReference type="PANTHER" id="PTHR36055">
    <property type="entry name" value="C2H2-LIKE ZINC FINGER PROTEIN"/>
    <property type="match status" value="1"/>
</dbReference>
<evidence type="ECO:0000256" key="1">
    <source>
        <dbReference type="PROSITE-ProRule" id="PRU00042"/>
    </source>
</evidence>
<evidence type="ECO:0000313" key="5">
    <source>
        <dbReference type="Proteomes" id="UP000249390"/>
    </source>
</evidence>
<dbReference type="PROSITE" id="PS00028">
    <property type="entry name" value="ZINC_FINGER_C2H2_1"/>
    <property type="match status" value="1"/>
</dbReference>
<comment type="caution">
    <text evidence="4">The sequence shown here is derived from an EMBL/GenBank/DDBJ whole genome shotgun (WGS) entry which is preliminary data.</text>
</comment>
<keyword evidence="5" id="KW-1185">Reference proteome</keyword>
<proteinExistence type="predicted"/>
<dbReference type="Proteomes" id="UP000249390">
    <property type="component" value="Unassembled WGS sequence"/>
</dbReference>
<keyword evidence="1" id="KW-0862">Zinc</keyword>
<evidence type="ECO:0000313" key="4">
    <source>
        <dbReference type="EMBL" id="RAL46404.1"/>
    </source>
</evidence>
<dbReference type="PROSITE" id="PS50157">
    <property type="entry name" value="ZINC_FINGER_C2H2_2"/>
    <property type="match status" value="1"/>
</dbReference>
<feature type="region of interest" description="Disordered" evidence="2">
    <location>
        <begin position="587"/>
        <end position="614"/>
    </location>
</feature>
<dbReference type="PANTHER" id="PTHR36055:SF1">
    <property type="entry name" value="C2H2-LIKE ZINC FINGER PROTEIN"/>
    <property type="match status" value="1"/>
</dbReference>
<accession>A0A328DLE0</accession>
<sequence>MPVAKLSTLSVPDAMKSEEGNSSVDTFVRQSTGKDHLLSFSRTGDSPVQWFQLLHALDQPDIPGWPLLTSVKVQMQKCEKCSQEFCSPVNYRRHTRLHRRSLNFDKESRRYRDLLGAYWDKLSLDEVKEVALLDDISLKDILGTDTLITTVYNSLRRSDIWTLPAAYAKAGSTLLEIVQAKPSSLPISSQDLFSILDEASERTFLCAGTAESMQKYIFDAETVKGSKELKTLIACTCFLFEQKLVKAWLAEKEAEALRCQKLLVEEEDAAQRRQAEMLEKKRQKKLRQKGQKAKEQQKYEEKVEVSVTTADSLDNYSLELEETSNPSAPFPSNLSNTVDTSADESSTIEMIHFSNVDTDIEAQDFYNEHFDCSVDTVQCVEPLPFPANTRKQFSHSHWWQVQKSQRVGRNGFFSNRDNHQTLKLESVHSKYGTPKDWGATVHNGKIWTKKVRVENDINTSEGGECEVIIGSISVPVKKGITSHLENNIVSKKHWRPVSRHGGKGRQDKEEDEIPAKVDDETTMPSRNCVQSFGTGNFCKKSSGKVLDDNTHAEGQQFSSSAVKAFLAQRWKEAIAADHVTLVLSHAPELTPEPPNAQFNSPKNGAVGLNGKSATKSEKGIQMKYVLKQKN</sequence>
<name>A0A328DLE0_9ASTE</name>
<feature type="compositionally biased region" description="Polar residues" evidence="2">
    <location>
        <begin position="323"/>
        <end position="340"/>
    </location>
</feature>
<reference evidence="4 5" key="1">
    <citation type="submission" date="2018-06" db="EMBL/GenBank/DDBJ databases">
        <title>The Genome of Cuscuta australis (Dodder) Provides Insight into the Evolution of Plant Parasitism.</title>
        <authorList>
            <person name="Liu H."/>
        </authorList>
    </citation>
    <scope>NUCLEOTIDE SEQUENCE [LARGE SCALE GENOMIC DNA]</scope>
    <source>
        <strain evidence="5">cv. Yunnan</strain>
        <tissue evidence="4">Vines</tissue>
    </source>
</reference>
<gene>
    <name evidence="4" type="ORF">DM860_015397</name>
</gene>
<keyword evidence="1" id="KW-0479">Metal-binding</keyword>
<protein>
    <recommendedName>
        <fullName evidence="3">C2H2-type domain-containing protein</fullName>
    </recommendedName>
</protein>
<evidence type="ECO:0000259" key="3">
    <source>
        <dbReference type="PROSITE" id="PS50157"/>
    </source>
</evidence>
<dbReference type="AlphaFoldDB" id="A0A328DLE0"/>
<feature type="region of interest" description="Disordered" evidence="2">
    <location>
        <begin position="321"/>
        <end position="340"/>
    </location>
</feature>
<keyword evidence="1" id="KW-0863">Zinc-finger</keyword>
<dbReference type="GO" id="GO:0008270">
    <property type="term" value="F:zinc ion binding"/>
    <property type="evidence" value="ECO:0007669"/>
    <property type="project" value="UniProtKB-KW"/>
</dbReference>
<feature type="region of interest" description="Disordered" evidence="2">
    <location>
        <begin position="1"/>
        <end position="25"/>
    </location>
</feature>